<dbReference type="FunFam" id="2.60.120.200:FF:000235">
    <property type="entry name" value="Beta-1,3-glucan-binding protein"/>
    <property type="match status" value="1"/>
</dbReference>
<evidence type="ECO:0000313" key="9">
    <source>
        <dbReference type="EMBL" id="CAK1585930.1"/>
    </source>
</evidence>
<dbReference type="Proteomes" id="UP001314205">
    <property type="component" value="Unassembled WGS sequence"/>
</dbReference>
<evidence type="ECO:0000259" key="8">
    <source>
        <dbReference type="PROSITE" id="PS51762"/>
    </source>
</evidence>
<gene>
    <name evidence="9" type="ORF">PARMNEM_LOCUS6950</name>
</gene>
<evidence type="ECO:0000313" key="10">
    <source>
        <dbReference type="Proteomes" id="UP001314205"/>
    </source>
</evidence>
<dbReference type="InterPro" id="IPR000757">
    <property type="entry name" value="Beta-glucanase-like"/>
</dbReference>
<comment type="similarity">
    <text evidence="2">Belongs to the insect beta-1,3-glucan binding protein family.</text>
</comment>
<feature type="domain" description="GH16" evidence="8">
    <location>
        <begin position="57"/>
        <end position="382"/>
    </location>
</feature>
<keyword evidence="10" id="KW-1185">Reference proteome</keyword>
<evidence type="ECO:0000256" key="5">
    <source>
        <dbReference type="ARBA" id="ARBA00022729"/>
    </source>
</evidence>
<evidence type="ECO:0000256" key="3">
    <source>
        <dbReference type="ARBA" id="ARBA00022525"/>
    </source>
</evidence>
<evidence type="ECO:0000256" key="7">
    <source>
        <dbReference type="ARBA" id="ARBA00023180"/>
    </source>
</evidence>
<dbReference type="GO" id="GO:0045088">
    <property type="term" value="P:regulation of innate immune response"/>
    <property type="evidence" value="ECO:0007669"/>
    <property type="project" value="UniProtKB-ARBA"/>
</dbReference>
<dbReference type="CDD" id="cd02179">
    <property type="entry name" value="GH16_beta_GRP"/>
    <property type="match status" value="1"/>
</dbReference>
<sequence>MYSITINKQLLSLNKKSISSRADNPTNKPILPSNTGLNDVINAAPTSANSVVVPCELSKSEISIPGFICKGQLIFEDNFNFNLDENKLWTSEIMFPGHPDYPFNIYEKKARVEDGKLFINPITLESDYGLDFVRRSLDLRDRCTGTMSNSECYREAFGPQILPPAITAKVTTKRTFSFKYGRIEVGAKMPVGDWLIPLIQLEPRDKIYGSLNYASGLIRIACVKGNIEYSKRLYGGVILSELNPYRSAYLREKVGNEQWNRLFHNYSVLWSPNEISVYVDGEKYGEVTPGQGFFEEARKYNVTAATNWLKGTLLAPLDEMFYVSLGLDVGGIHEFPDSPNKPWKNASNKAMLEFWNAHDKWYPSWRKEESALVIDYVRIYAL</sequence>
<dbReference type="GO" id="GO:0005975">
    <property type="term" value="P:carbohydrate metabolic process"/>
    <property type="evidence" value="ECO:0007669"/>
    <property type="project" value="InterPro"/>
</dbReference>
<protein>
    <recommendedName>
        <fullName evidence="8">GH16 domain-containing protein</fullName>
    </recommendedName>
</protein>
<evidence type="ECO:0000256" key="1">
    <source>
        <dbReference type="ARBA" id="ARBA00004613"/>
    </source>
</evidence>
<name>A0AAV1KT31_9NEOP</name>
<dbReference type="GO" id="GO:0045087">
    <property type="term" value="P:innate immune response"/>
    <property type="evidence" value="ECO:0007669"/>
    <property type="project" value="UniProtKB-KW"/>
</dbReference>
<proteinExistence type="inferred from homology"/>
<dbReference type="PANTHER" id="PTHR10963">
    <property type="entry name" value="GLYCOSYL HYDROLASE-RELATED"/>
    <property type="match status" value="1"/>
</dbReference>
<dbReference type="SUPFAM" id="SSF49899">
    <property type="entry name" value="Concanavalin A-like lectins/glucanases"/>
    <property type="match status" value="1"/>
</dbReference>
<keyword evidence="4" id="KW-0399">Innate immunity</keyword>
<dbReference type="AlphaFoldDB" id="A0AAV1KT31"/>
<evidence type="ECO:0000256" key="2">
    <source>
        <dbReference type="ARBA" id="ARBA00008781"/>
    </source>
</evidence>
<dbReference type="PANTHER" id="PTHR10963:SF60">
    <property type="entry name" value="GRAM-NEGATIVE BACTERIA-BINDING PROTEIN 1-RELATED"/>
    <property type="match status" value="1"/>
</dbReference>
<dbReference type="GO" id="GO:0005576">
    <property type="term" value="C:extracellular region"/>
    <property type="evidence" value="ECO:0007669"/>
    <property type="project" value="UniProtKB-SubCell"/>
</dbReference>
<evidence type="ECO:0000256" key="6">
    <source>
        <dbReference type="ARBA" id="ARBA00022859"/>
    </source>
</evidence>
<dbReference type="InterPro" id="IPR013320">
    <property type="entry name" value="ConA-like_dom_sf"/>
</dbReference>
<keyword evidence="3" id="KW-0964">Secreted</keyword>
<dbReference type="Gene3D" id="2.60.120.200">
    <property type="match status" value="1"/>
</dbReference>
<comment type="subcellular location">
    <subcellularLocation>
        <location evidence="1">Secreted</location>
    </subcellularLocation>
</comment>
<keyword evidence="6" id="KW-0391">Immunity</keyword>
<accession>A0AAV1KT31</accession>
<dbReference type="InterPro" id="IPR035806">
    <property type="entry name" value="GH16_GRP_C"/>
</dbReference>
<dbReference type="InterPro" id="IPR050546">
    <property type="entry name" value="Glycosyl_Hydrlase_16"/>
</dbReference>
<dbReference type="Pfam" id="PF00722">
    <property type="entry name" value="Glyco_hydro_16"/>
    <property type="match status" value="1"/>
</dbReference>
<dbReference type="EMBL" id="CAVLGL010000080">
    <property type="protein sequence ID" value="CAK1585930.1"/>
    <property type="molecule type" value="Genomic_DNA"/>
</dbReference>
<organism evidence="9 10">
    <name type="scientific">Parnassius mnemosyne</name>
    <name type="common">clouded apollo</name>
    <dbReference type="NCBI Taxonomy" id="213953"/>
    <lineage>
        <taxon>Eukaryota</taxon>
        <taxon>Metazoa</taxon>
        <taxon>Ecdysozoa</taxon>
        <taxon>Arthropoda</taxon>
        <taxon>Hexapoda</taxon>
        <taxon>Insecta</taxon>
        <taxon>Pterygota</taxon>
        <taxon>Neoptera</taxon>
        <taxon>Endopterygota</taxon>
        <taxon>Lepidoptera</taxon>
        <taxon>Glossata</taxon>
        <taxon>Ditrysia</taxon>
        <taxon>Papilionoidea</taxon>
        <taxon>Papilionidae</taxon>
        <taxon>Parnassiinae</taxon>
        <taxon>Parnassini</taxon>
        <taxon>Parnassius</taxon>
        <taxon>Driopa</taxon>
    </lineage>
</organism>
<evidence type="ECO:0000256" key="4">
    <source>
        <dbReference type="ARBA" id="ARBA00022588"/>
    </source>
</evidence>
<comment type="caution">
    <text evidence="9">The sequence shown here is derived from an EMBL/GenBank/DDBJ whole genome shotgun (WGS) entry which is preliminary data.</text>
</comment>
<dbReference type="GO" id="GO:0004553">
    <property type="term" value="F:hydrolase activity, hydrolyzing O-glycosyl compounds"/>
    <property type="evidence" value="ECO:0007669"/>
    <property type="project" value="InterPro"/>
</dbReference>
<keyword evidence="5" id="KW-0732">Signal</keyword>
<reference evidence="9 10" key="1">
    <citation type="submission" date="2023-11" db="EMBL/GenBank/DDBJ databases">
        <authorList>
            <person name="Hedman E."/>
            <person name="Englund M."/>
            <person name="Stromberg M."/>
            <person name="Nyberg Akerstrom W."/>
            <person name="Nylinder S."/>
            <person name="Jareborg N."/>
            <person name="Kallberg Y."/>
            <person name="Kronander E."/>
        </authorList>
    </citation>
    <scope>NUCLEOTIDE SEQUENCE [LARGE SCALE GENOMIC DNA]</scope>
</reference>
<dbReference type="PROSITE" id="PS51762">
    <property type="entry name" value="GH16_2"/>
    <property type="match status" value="1"/>
</dbReference>
<keyword evidence="7" id="KW-0325">Glycoprotein</keyword>